<evidence type="ECO:0000313" key="3">
    <source>
        <dbReference type="EMBL" id="PBK71413.1"/>
    </source>
</evidence>
<proteinExistence type="predicted"/>
<feature type="compositionally biased region" description="Basic residues" evidence="1">
    <location>
        <begin position="382"/>
        <end position="391"/>
    </location>
</feature>
<protein>
    <recommendedName>
        <fullName evidence="2">Endonuclease/exonuclease/phosphatase domain-containing protein</fullName>
    </recommendedName>
</protein>
<dbReference type="Proteomes" id="UP000218334">
    <property type="component" value="Unassembled WGS sequence"/>
</dbReference>
<feature type="region of interest" description="Disordered" evidence="1">
    <location>
        <begin position="370"/>
        <end position="479"/>
    </location>
</feature>
<dbReference type="EMBL" id="KZ293424">
    <property type="protein sequence ID" value="PBK71413.1"/>
    <property type="molecule type" value="Genomic_DNA"/>
</dbReference>
<dbReference type="GO" id="GO:0003824">
    <property type="term" value="F:catalytic activity"/>
    <property type="evidence" value="ECO:0007669"/>
    <property type="project" value="InterPro"/>
</dbReference>
<sequence>MIEAVRQYASNRATSSEGELDELAQTLIYKLTPFVLPEKTLSTELMIWRVYSKQEKMEKKMEQFKDMQMELERRERKSSEEQMEQVHASLPIQDYAAATATTPRDGNIAKVLAPRYAAQPARPAKPTAQTTTTVTKPVNPNKVYNPCCMVVQAPELPINYERPRPEIVAIRVNKELTKHDETKVFMVVHIQFNVNNRCILNLQSDQRATDLELHANIFKHVVFPGWETVEVYPDENWFSVYICGIRTGIIDRPDGDRIRPAEEVRQELMVKNPDLHGRTIRVFRWVRPKGKLMEEGKYASLVVVSFEKEKDARYMTEERRNVSLYWMLCIVKEFTDKPPVIQCEECQNFHRKAVCKVTAKCRLCAEDHHENDHVERQEQQQQKKKRQHRHAHIGDVQTAKMVNRQTMQQMTAHAQDSRPSRPVGNTGTTNGGWQKVTYKQKGKKQMNPATEAGTKSEADPSTSGRRNYGGGRHHMGSESQRVQMLRNGRLSYQLVLDIQQGETKLWLVHLYNNPTTDRDNLRKTALDRVQRLALDLDMPMIITGDYNTHHPLWALEGQWESPWAEQLIEWMVERGLLMMNTKGVPTFFSQSNNGAESVIDLTFANAAAVAGNLLVDWRVDPDSAYTSDHSAIFWRLDQDIEVVNNTLGTQYNFKEADAGEWVEDFKIKVGGFRDSMREVEEATPESMDLELARDIKEAQNCFKHLCQRAKKKWLDDTLAEVTTDKIWSFSKWYKIEQNYPSPAIKQGEGETPAVTHEDKCNPIQDKLFQLPPELPDSEELELETGNPGDIAYHDVSREEVHAVLFAGSTKSTPEASQINYSYGRLTYT</sequence>
<dbReference type="Gene3D" id="3.60.10.10">
    <property type="entry name" value="Endonuclease/exonuclease/phosphatase"/>
    <property type="match status" value="1"/>
</dbReference>
<feature type="compositionally biased region" description="Polar residues" evidence="1">
    <location>
        <begin position="423"/>
        <end position="432"/>
    </location>
</feature>
<organism evidence="3 4">
    <name type="scientific">Armillaria solidipes</name>
    <dbReference type="NCBI Taxonomy" id="1076256"/>
    <lineage>
        <taxon>Eukaryota</taxon>
        <taxon>Fungi</taxon>
        <taxon>Dikarya</taxon>
        <taxon>Basidiomycota</taxon>
        <taxon>Agaricomycotina</taxon>
        <taxon>Agaricomycetes</taxon>
        <taxon>Agaricomycetidae</taxon>
        <taxon>Agaricales</taxon>
        <taxon>Marasmiineae</taxon>
        <taxon>Physalacriaceae</taxon>
        <taxon>Armillaria</taxon>
    </lineage>
</organism>
<accession>A0A2H3C5L3</accession>
<dbReference type="Pfam" id="PF14529">
    <property type="entry name" value="Exo_endo_phos_2"/>
    <property type="match status" value="1"/>
</dbReference>
<keyword evidence="4" id="KW-1185">Reference proteome</keyword>
<evidence type="ECO:0000256" key="1">
    <source>
        <dbReference type="SAM" id="MobiDB-lite"/>
    </source>
</evidence>
<name>A0A2H3C5L3_9AGAR</name>
<dbReference type="InterPro" id="IPR036691">
    <property type="entry name" value="Endo/exonu/phosph_ase_sf"/>
</dbReference>
<evidence type="ECO:0000313" key="4">
    <source>
        <dbReference type="Proteomes" id="UP000218334"/>
    </source>
</evidence>
<dbReference type="SUPFAM" id="SSF56219">
    <property type="entry name" value="DNase I-like"/>
    <property type="match status" value="1"/>
</dbReference>
<evidence type="ECO:0000259" key="2">
    <source>
        <dbReference type="Pfam" id="PF14529"/>
    </source>
</evidence>
<reference evidence="4" key="1">
    <citation type="journal article" date="2017" name="Nat. Ecol. Evol.">
        <title>Genome expansion and lineage-specific genetic innovations in the forest pathogenic fungi Armillaria.</title>
        <authorList>
            <person name="Sipos G."/>
            <person name="Prasanna A.N."/>
            <person name="Walter M.C."/>
            <person name="O'Connor E."/>
            <person name="Balint B."/>
            <person name="Krizsan K."/>
            <person name="Kiss B."/>
            <person name="Hess J."/>
            <person name="Varga T."/>
            <person name="Slot J."/>
            <person name="Riley R."/>
            <person name="Boka B."/>
            <person name="Rigling D."/>
            <person name="Barry K."/>
            <person name="Lee J."/>
            <person name="Mihaltcheva S."/>
            <person name="LaButti K."/>
            <person name="Lipzen A."/>
            <person name="Waldron R."/>
            <person name="Moloney N.M."/>
            <person name="Sperisen C."/>
            <person name="Kredics L."/>
            <person name="Vagvoelgyi C."/>
            <person name="Patrignani A."/>
            <person name="Fitzpatrick D."/>
            <person name="Nagy I."/>
            <person name="Doyle S."/>
            <person name="Anderson J.B."/>
            <person name="Grigoriev I.V."/>
            <person name="Gueldener U."/>
            <person name="Muensterkoetter M."/>
            <person name="Nagy L.G."/>
        </authorList>
    </citation>
    <scope>NUCLEOTIDE SEQUENCE [LARGE SCALE GENOMIC DNA]</scope>
    <source>
        <strain evidence="4">28-4</strain>
    </source>
</reference>
<gene>
    <name evidence="3" type="ORF">ARMSODRAFT_973836</name>
</gene>
<dbReference type="STRING" id="1076256.A0A2H3C5L3"/>
<feature type="domain" description="Endonuclease/exonuclease/phosphatase" evidence="2">
    <location>
        <begin position="507"/>
        <end position="633"/>
    </location>
</feature>
<dbReference type="InterPro" id="IPR005135">
    <property type="entry name" value="Endo/exonuclease/phosphatase"/>
</dbReference>
<feature type="compositionally biased region" description="Polar residues" evidence="1">
    <location>
        <begin position="403"/>
        <end position="414"/>
    </location>
</feature>
<dbReference type="AlphaFoldDB" id="A0A2H3C5L3"/>